<dbReference type="GO" id="GO:0005524">
    <property type="term" value="F:ATP binding"/>
    <property type="evidence" value="ECO:0007669"/>
    <property type="project" value="UniProtKB-UniRule"/>
</dbReference>
<name>A0A8H9R2D5_CLOPF</name>
<feature type="domain" description="FtsK" evidence="3">
    <location>
        <begin position="49"/>
        <end position="254"/>
    </location>
</feature>
<evidence type="ECO:0000256" key="2">
    <source>
        <dbReference type="SAM" id="Coils"/>
    </source>
</evidence>
<reference evidence="4" key="2">
    <citation type="submission" date="2020-07" db="EMBL/GenBank/DDBJ databases">
        <authorList>
            <consortium name="NCBI Pathogen Detection Project"/>
        </authorList>
    </citation>
    <scope>NUCLEOTIDE SEQUENCE</scope>
    <source>
        <strain evidence="4">C8</strain>
    </source>
</reference>
<dbReference type="SUPFAM" id="SSF52540">
    <property type="entry name" value="P-loop containing nucleoside triphosphate hydrolases"/>
    <property type="match status" value="1"/>
</dbReference>
<organism evidence="4">
    <name type="scientific">Clostridium perfringens</name>
    <dbReference type="NCBI Taxonomy" id="1502"/>
    <lineage>
        <taxon>Bacteria</taxon>
        <taxon>Bacillati</taxon>
        <taxon>Bacillota</taxon>
        <taxon>Clostridia</taxon>
        <taxon>Eubacteriales</taxon>
        <taxon>Clostridiaceae</taxon>
        <taxon>Clostridium</taxon>
    </lineage>
</organism>
<dbReference type="GO" id="GO:0003677">
    <property type="term" value="F:DNA binding"/>
    <property type="evidence" value="ECO:0007669"/>
    <property type="project" value="InterPro"/>
</dbReference>
<dbReference type="PROSITE" id="PS50901">
    <property type="entry name" value="FTSK"/>
    <property type="match status" value="1"/>
</dbReference>
<gene>
    <name evidence="4" type="ORF">I9080_003415</name>
</gene>
<dbReference type="InterPro" id="IPR002543">
    <property type="entry name" value="FtsK_dom"/>
</dbReference>
<proteinExistence type="predicted"/>
<reference evidence="4" key="1">
    <citation type="journal article" date="2018" name="Genome Biol.">
        <title>SKESA: strategic k-mer extension for scrupulous assemblies.</title>
        <authorList>
            <person name="Souvorov A."/>
            <person name="Agarwala R."/>
            <person name="Lipman D.J."/>
        </authorList>
    </citation>
    <scope>NUCLEOTIDE SEQUENCE</scope>
    <source>
        <strain evidence="4">C8</strain>
    </source>
</reference>
<feature type="coiled-coil region" evidence="2">
    <location>
        <begin position="113"/>
        <end position="143"/>
    </location>
</feature>
<feature type="binding site" evidence="1">
    <location>
        <begin position="71"/>
        <end position="78"/>
    </location>
    <ligand>
        <name>ATP</name>
        <dbReference type="ChEBI" id="CHEBI:30616"/>
    </ligand>
</feature>
<dbReference type="AlphaFoldDB" id="A0A8H9R2D5"/>
<dbReference type="InterPro" id="IPR027417">
    <property type="entry name" value="P-loop_NTPase"/>
</dbReference>
<comment type="caution">
    <text evidence="4">The sequence shown here is derived from an EMBL/GenBank/DDBJ whole genome shotgun (WGS) entry which is preliminary data.</text>
</comment>
<keyword evidence="1" id="KW-0067">ATP-binding</keyword>
<evidence type="ECO:0000313" key="4">
    <source>
        <dbReference type="EMBL" id="HAT4309552.1"/>
    </source>
</evidence>
<evidence type="ECO:0000256" key="1">
    <source>
        <dbReference type="PROSITE-ProRule" id="PRU00289"/>
    </source>
</evidence>
<keyword evidence="1" id="KW-0547">Nucleotide-binding</keyword>
<evidence type="ECO:0000259" key="3">
    <source>
        <dbReference type="PROSITE" id="PS50901"/>
    </source>
</evidence>
<accession>A0A8H9R2D5</accession>
<dbReference type="Gene3D" id="3.40.50.300">
    <property type="entry name" value="P-loop containing nucleotide triphosphate hydrolases"/>
    <property type="match status" value="1"/>
</dbReference>
<dbReference type="Pfam" id="PF01580">
    <property type="entry name" value="FtsK_SpoIIIE"/>
    <property type="match status" value="1"/>
</dbReference>
<dbReference type="Proteomes" id="UP000859547">
    <property type="component" value="Unassembled WGS sequence"/>
</dbReference>
<dbReference type="EMBL" id="DACTCB010000045">
    <property type="protein sequence ID" value="HAT4309552.1"/>
    <property type="molecule type" value="Genomic_DNA"/>
</dbReference>
<protein>
    <submittedName>
        <fullName evidence="4">AAA family ATPase</fullName>
    </submittedName>
</protein>
<sequence>MFFKKNNNNVTYAKKEGDKSLGVLFNKTPKILPWSNNYLSEKNGVINLGTGLNYSVPKLDLNKTQNVLIAGEMGVGKTLLTKNIIWQLVNQESDVYMIELLGHDEFDSRYSMMGQVINDLNSLENLLKELLDEQERRTLILEEGRFKSFEAFNENRFDSKKLKRKVVVIDNYYNLLEKANISSIEQIQVEIIEKSLIKLISSTKDTGINLILNDNEIIKLNTELVNKIQVKICGRHNELNSKLMLGNDRARKLNCIASFFMKINNEIEFFEAYRFNEEKQLKTLESIKVEGKEPIFKIDFETDINTILPGTLGDGKNFVLKDRSEDCV</sequence>
<keyword evidence="2" id="KW-0175">Coiled coil</keyword>